<name>A0A0K0XVW6_9GAMM</name>
<dbReference type="AlphaFoldDB" id="A0A0K0XVW6"/>
<keyword evidence="8" id="KW-1185">Reference proteome</keyword>
<dbReference type="PATRIC" id="fig|1579979.3.peg.1431"/>
<dbReference type="STRING" id="1579979.WM2015_1395"/>
<keyword evidence="6" id="KW-0472">Membrane</keyword>
<evidence type="ECO:0000256" key="4">
    <source>
        <dbReference type="ARBA" id="ARBA00022840"/>
    </source>
</evidence>
<dbReference type="SUPFAM" id="SSF52540">
    <property type="entry name" value="P-loop containing nucleoside triphosphate hydrolases"/>
    <property type="match status" value="1"/>
</dbReference>
<comment type="subcellular location">
    <subcellularLocation>
        <location evidence="1">Cell membrane</location>
        <topology evidence="1">Multi-pass membrane protein</topology>
    </subcellularLocation>
</comment>
<evidence type="ECO:0000256" key="5">
    <source>
        <dbReference type="ARBA" id="ARBA00022989"/>
    </source>
</evidence>
<gene>
    <name evidence="7" type="ORF">WM2015_1395</name>
</gene>
<dbReference type="InterPro" id="IPR014216">
    <property type="entry name" value="ABC_transptr_CydD"/>
</dbReference>
<dbReference type="GO" id="GO:0140359">
    <property type="term" value="F:ABC-type transporter activity"/>
    <property type="evidence" value="ECO:0007669"/>
    <property type="project" value="InterPro"/>
</dbReference>
<dbReference type="Pfam" id="PF00664">
    <property type="entry name" value="ABC_membrane"/>
    <property type="match status" value="1"/>
</dbReference>
<evidence type="ECO:0000256" key="6">
    <source>
        <dbReference type="ARBA" id="ARBA00023136"/>
    </source>
</evidence>
<dbReference type="SUPFAM" id="SSF90123">
    <property type="entry name" value="ABC transporter transmembrane region"/>
    <property type="match status" value="1"/>
</dbReference>
<dbReference type="PROSITE" id="PS50893">
    <property type="entry name" value="ABC_TRANSPORTER_2"/>
    <property type="match status" value="1"/>
</dbReference>
<accession>A0A0K0XVW6</accession>
<dbReference type="EMBL" id="CP012154">
    <property type="protein sequence ID" value="AKS41767.1"/>
    <property type="molecule type" value="Genomic_DNA"/>
</dbReference>
<dbReference type="KEGG" id="wma:WM2015_1395"/>
<dbReference type="InterPro" id="IPR039421">
    <property type="entry name" value="Type_1_exporter"/>
</dbReference>
<reference evidence="7 8" key="1">
    <citation type="submission" date="2015-07" db="EMBL/GenBank/DDBJ databases">
        <authorList>
            <person name="Noorani M."/>
        </authorList>
    </citation>
    <scope>NUCLEOTIDE SEQUENCE [LARGE SCALE GENOMIC DNA]</scope>
    <source>
        <strain evidence="7 8">KCTC 42284</strain>
    </source>
</reference>
<keyword evidence="2" id="KW-0812">Transmembrane</keyword>
<keyword evidence="3" id="KW-0547">Nucleotide-binding</keyword>
<evidence type="ECO:0000313" key="7">
    <source>
        <dbReference type="EMBL" id="AKS41767.1"/>
    </source>
</evidence>
<evidence type="ECO:0000256" key="3">
    <source>
        <dbReference type="ARBA" id="ARBA00022741"/>
    </source>
</evidence>
<dbReference type="Proteomes" id="UP000066624">
    <property type="component" value="Chromosome"/>
</dbReference>
<keyword evidence="5" id="KW-1133">Transmembrane helix</keyword>
<dbReference type="InterPro" id="IPR003593">
    <property type="entry name" value="AAA+_ATPase"/>
</dbReference>
<dbReference type="InterPro" id="IPR011527">
    <property type="entry name" value="ABC1_TM_dom"/>
</dbReference>
<dbReference type="GO" id="GO:0042883">
    <property type="term" value="P:cysteine transport"/>
    <property type="evidence" value="ECO:0007669"/>
    <property type="project" value="InterPro"/>
</dbReference>
<protein>
    <submittedName>
        <fullName evidence="7">ABC transporter ATP-binding protein</fullName>
    </submittedName>
</protein>
<dbReference type="OrthoDB" id="6336411at2"/>
<dbReference type="Gene3D" id="3.40.50.300">
    <property type="entry name" value="P-loop containing nucleotide triphosphate hydrolases"/>
    <property type="match status" value="1"/>
</dbReference>
<evidence type="ECO:0000256" key="2">
    <source>
        <dbReference type="ARBA" id="ARBA00022692"/>
    </source>
</evidence>
<proteinExistence type="predicted"/>
<dbReference type="PROSITE" id="PS00211">
    <property type="entry name" value="ABC_TRANSPORTER_1"/>
    <property type="match status" value="1"/>
</dbReference>
<dbReference type="GO" id="GO:0016887">
    <property type="term" value="F:ATP hydrolysis activity"/>
    <property type="evidence" value="ECO:0007669"/>
    <property type="project" value="InterPro"/>
</dbReference>
<dbReference type="Gene3D" id="1.20.1560.10">
    <property type="entry name" value="ABC transporter type 1, transmembrane domain"/>
    <property type="match status" value="1"/>
</dbReference>
<dbReference type="RefSeq" id="WP_049725384.1">
    <property type="nucleotide sequence ID" value="NZ_CP012154.1"/>
</dbReference>
<dbReference type="Pfam" id="PF00005">
    <property type="entry name" value="ABC_tran"/>
    <property type="match status" value="1"/>
</dbReference>
<dbReference type="InterPro" id="IPR017871">
    <property type="entry name" value="ABC_transporter-like_CS"/>
</dbReference>
<evidence type="ECO:0000313" key="8">
    <source>
        <dbReference type="Proteomes" id="UP000066624"/>
    </source>
</evidence>
<dbReference type="GO" id="GO:0005524">
    <property type="term" value="F:ATP binding"/>
    <property type="evidence" value="ECO:0007669"/>
    <property type="project" value="UniProtKB-KW"/>
</dbReference>
<dbReference type="PANTHER" id="PTHR24221">
    <property type="entry name" value="ATP-BINDING CASSETTE SUB-FAMILY B"/>
    <property type="match status" value="1"/>
</dbReference>
<dbReference type="InterPro" id="IPR027417">
    <property type="entry name" value="P-loop_NTPase"/>
</dbReference>
<dbReference type="PROSITE" id="PS50929">
    <property type="entry name" value="ABC_TM1F"/>
    <property type="match status" value="1"/>
</dbReference>
<dbReference type="GO" id="GO:0034040">
    <property type="term" value="F:ATPase-coupled lipid transmembrane transporter activity"/>
    <property type="evidence" value="ECO:0007669"/>
    <property type="project" value="TreeGrafter"/>
</dbReference>
<dbReference type="CDD" id="cd18584">
    <property type="entry name" value="ABC_6TM_AarD_CydD"/>
    <property type="match status" value="1"/>
</dbReference>
<dbReference type="InterPro" id="IPR036640">
    <property type="entry name" value="ABC1_TM_sf"/>
</dbReference>
<sequence length="573" mass="61713">MATGTEPAPASELSSWLAAQAPGWLRPLAWLAALLEAGLLIAQALLIAGIFEGVLVSGEGFDSQWPALGILLAMLIGRASITGARAALADTASGRTRQRLRRALFEQQADAGPVDSAGEAAGALAHRIVDRVDHLDAYYSRFLPQRASALLIPLSIALVVASIDWLAALLLAITAPIIPLFMALIGRGAQSLSEAQAESTARLSGLFYDRLKGLATIRRLGAGPRVIEWLAEHAQEYRARTLRVLRLAFLSSAVLEFFAAVAIASLAIYIGLSLLGYVELGPSAQLTLGGGLAILLLAPDFFLPLRQLAQHWHDRADALAAAAELRAMLDRPRPARPSTSSRTAEPSRAPNDDELELDHVSFAYPGRPPLLSGLSLKVRAGERVLIRGPSGVGKSTLLMLMAGFLSPREGQVRYRGRDIADLDDQARSRWRAWMNQNSVLFDESLRWNLTLGRVGIPDSRLHECLALAGLADLPDALDQGFETTLGERGCRLSGGQARRLVLARILLEARPLLLLDEPSEHLDPGSETALWKAIDLATRSQGLTVIAVSHRPAAERWASRVIDLPFDEQGNAS</sequence>
<keyword evidence="4 7" id="KW-0067">ATP-binding</keyword>
<evidence type="ECO:0000256" key="1">
    <source>
        <dbReference type="ARBA" id="ARBA00004651"/>
    </source>
</evidence>
<dbReference type="SMART" id="SM00382">
    <property type="entry name" value="AAA"/>
    <property type="match status" value="1"/>
</dbReference>
<dbReference type="GO" id="GO:0005886">
    <property type="term" value="C:plasma membrane"/>
    <property type="evidence" value="ECO:0007669"/>
    <property type="project" value="UniProtKB-SubCell"/>
</dbReference>
<organism evidence="7 8">
    <name type="scientific">Wenzhouxiangella marina</name>
    <dbReference type="NCBI Taxonomy" id="1579979"/>
    <lineage>
        <taxon>Bacteria</taxon>
        <taxon>Pseudomonadati</taxon>
        <taxon>Pseudomonadota</taxon>
        <taxon>Gammaproteobacteria</taxon>
        <taxon>Chromatiales</taxon>
        <taxon>Wenzhouxiangellaceae</taxon>
        <taxon>Wenzhouxiangella</taxon>
    </lineage>
</organism>
<dbReference type="PANTHER" id="PTHR24221:SF261">
    <property type="entry name" value="GLUTATHIONE_L-CYSTEINE TRANSPORT SYSTEM ATP-BINDING_PERMEASE PROTEIN CYDD"/>
    <property type="match status" value="1"/>
</dbReference>
<dbReference type="NCBIfam" id="TIGR02857">
    <property type="entry name" value="CydD"/>
    <property type="match status" value="1"/>
</dbReference>
<dbReference type="InterPro" id="IPR003439">
    <property type="entry name" value="ABC_transporter-like_ATP-bd"/>
</dbReference>